<evidence type="ECO:0000259" key="4">
    <source>
        <dbReference type="PROSITE" id="PS50250"/>
    </source>
</evidence>
<dbReference type="AlphaFoldDB" id="A0AAD4LDZ5"/>
<feature type="region of interest" description="Disordered" evidence="3">
    <location>
        <begin position="224"/>
        <end position="282"/>
    </location>
</feature>
<comment type="similarity">
    <text evidence="1">Belongs to the CSN7/EIF3M family. CSN7 subfamily.</text>
</comment>
<dbReference type="Pfam" id="PF01399">
    <property type="entry name" value="PCI"/>
    <property type="match status" value="1"/>
</dbReference>
<dbReference type="InterPro" id="IPR045237">
    <property type="entry name" value="COPS7/eIF3m"/>
</dbReference>
<evidence type="ECO:0000313" key="6">
    <source>
        <dbReference type="Proteomes" id="UP001201163"/>
    </source>
</evidence>
<dbReference type="PANTHER" id="PTHR15350">
    <property type="entry name" value="COP9 SIGNALOSOME COMPLEX SUBUNIT 7/DENDRITIC CELL PROTEIN GA17"/>
    <property type="match status" value="1"/>
</dbReference>
<dbReference type="Pfam" id="PF22061">
    <property type="entry name" value="CSN7_HB_subdom"/>
    <property type="match status" value="1"/>
</dbReference>
<dbReference type="PANTHER" id="PTHR15350:SF5">
    <property type="entry name" value="COP9 SIGNALOSOME COMPLEX SUBUNIT 7"/>
    <property type="match status" value="1"/>
</dbReference>
<reference evidence="5" key="1">
    <citation type="submission" date="2022-01" db="EMBL/GenBank/DDBJ databases">
        <title>Comparative genomics reveals a dynamic genome evolution in the ectomycorrhizal milk-cap (Lactarius) mushrooms.</title>
        <authorList>
            <consortium name="DOE Joint Genome Institute"/>
            <person name="Lebreton A."/>
            <person name="Tang N."/>
            <person name="Kuo A."/>
            <person name="LaButti K."/>
            <person name="Drula E."/>
            <person name="Barry K."/>
            <person name="Clum A."/>
            <person name="Lipzen A."/>
            <person name="Mousain D."/>
            <person name="Ng V."/>
            <person name="Wang R."/>
            <person name="Wang X."/>
            <person name="Dai Y."/>
            <person name="Henrissat B."/>
            <person name="Grigoriev I.V."/>
            <person name="Guerin-Laguette A."/>
            <person name="Yu F."/>
            <person name="Martin F.M."/>
        </authorList>
    </citation>
    <scope>NUCLEOTIDE SEQUENCE</scope>
    <source>
        <strain evidence="5">QP</strain>
    </source>
</reference>
<dbReference type="SMART" id="SM00088">
    <property type="entry name" value="PINT"/>
    <property type="match status" value="1"/>
</dbReference>
<dbReference type="EMBL" id="JAKELL010000043">
    <property type="protein sequence ID" value="KAH8988237.1"/>
    <property type="molecule type" value="Genomic_DNA"/>
</dbReference>
<proteinExistence type="inferred from homology"/>
<comment type="caution">
    <text evidence="5">The sequence shown here is derived from an EMBL/GenBank/DDBJ whole genome shotgun (WGS) entry which is preliminary data.</text>
</comment>
<dbReference type="PROSITE" id="PS50250">
    <property type="entry name" value="PCI"/>
    <property type="match status" value="1"/>
</dbReference>
<name>A0AAD4LDZ5_9AGAM</name>
<accession>A0AAD4LDZ5</accession>
<evidence type="ECO:0000256" key="3">
    <source>
        <dbReference type="SAM" id="MobiDB-lite"/>
    </source>
</evidence>
<keyword evidence="2" id="KW-0736">Signalosome</keyword>
<evidence type="ECO:0000313" key="5">
    <source>
        <dbReference type="EMBL" id="KAH8988237.1"/>
    </source>
</evidence>
<dbReference type="InterPro" id="IPR000717">
    <property type="entry name" value="PCI_dom"/>
</dbReference>
<protein>
    <recommendedName>
        <fullName evidence="4">PCI domain-containing protein</fullName>
    </recommendedName>
</protein>
<gene>
    <name evidence="5" type="ORF">EDB92DRAFT_1873227</name>
</gene>
<evidence type="ECO:0000256" key="1">
    <source>
        <dbReference type="ARBA" id="ARBA00008482"/>
    </source>
</evidence>
<sequence length="282" mass="31691">MELGSHLATKLEPFVLISKSAKGAAAAKLIQDAISAQGVYFFAELLDAPNIKQLAGNEQYGTYYALLETFAYKTYRDYLQQKVALPDLSPTQTTKLKHLSLLSYAMQQRVLPYSFLQTHLDIPTIRLLEDLIIDAIYLDIIRGKLDQKEQQFEVEYTIGRDVPPDSVIGILSSLENWSKTTATVLETLDAKLVTLAEHNTVKVREHAEHEEALNSALKEVADRLREKQNTSKRGVGGASGRKDLRDEDGMDVDEPVGSETGRNKNRKAPQEMVKTRTKRNRM</sequence>
<keyword evidence="6" id="KW-1185">Reference proteome</keyword>
<dbReference type="GO" id="GO:0008180">
    <property type="term" value="C:COP9 signalosome"/>
    <property type="evidence" value="ECO:0007669"/>
    <property type="project" value="UniProtKB-KW"/>
</dbReference>
<feature type="domain" description="PCI" evidence="4">
    <location>
        <begin position="1"/>
        <end position="159"/>
    </location>
</feature>
<organism evidence="5 6">
    <name type="scientific">Lactarius akahatsu</name>
    <dbReference type="NCBI Taxonomy" id="416441"/>
    <lineage>
        <taxon>Eukaryota</taxon>
        <taxon>Fungi</taxon>
        <taxon>Dikarya</taxon>
        <taxon>Basidiomycota</taxon>
        <taxon>Agaricomycotina</taxon>
        <taxon>Agaricomycetes</taxon>
        <taxon>Russulales</taxon>
        <taxon>Russulaceae</taxon>
        <taxon>Lactarius</taxon>
    </lineage>
</organism>
<evidence type="ECO:0000256" key="2">
    <source>
        <dbReference type="ARBA" id="ARBA00022790"/>
    </source>
</evidence>
<dbReference type="Proteomes" id="UP001201163">
    <property type="component" value="Unassembled WGS sequence"/>
</dbReference>